<keyword evidence="22" id="KW-0325">Glycoprotein</keyword>
<evidence type="ECO:0000256" key="6">
    <source>
        <dbReference type="ARBA" id="ARBA00022525"/>
    </source>
</evidence>
<dbReference type="GO" id="GO:0004252">
    <property type="term" value="F:serine-type endopeptidase activity"/>
    <property type="evidence" value="ECO:0007669"/>
    <property type="project" value="UniProtKB-EC"/>
</dbReference>
<dbReference type="SUPFAM" id="SSF57535">
    <property type="entry name" value="Complement control module/SCR domain"/>
    <property type="match status" value="2"/>
</dbReference>
<dbReference type="SUPFAM" id="SSF50494">
    <property type="entry name" value="Trypsin-like serine proteases"/>
    <property type="match status" value="1"/>
</dbReference>
<evidence type="ECO:0000256" key="23">
    <source>
        <dbReference type="ARBA" id="ARBA00023278"/>
    </source>
</evidence>
<dbReference type="SMART" id="SM00032">
    <property type="entry name" value="CCP"/>
    <property type="match status" value="2"/>
</dbReference>
<dbReference type="GO" id="GO:0045087">
    <property type="term" value="P:innate immune response"/>
    <property type="evidence" value="ECO:0007669"/>
    <property type="project" value="UniProtKB-KW"/>
</dbReference>
<evidence type="ECO:0000256" key="10">
    <source>
        <dbReference type="ARBA" id="ARBA00022659"/>
    </source>
</evidence>
<evidence type="ECO:0000256" key="8">
    <source>
        <dbReference type="ARBA" id="ARBA00022553"/>
    </source>
</evidence>
<feature type="disulfide bond" evidence="27">
    <location>
        <begin position="759"/>
        <end position="787"/>
    </location>
</feature>
<evidence type="ECO:0000256" key="21">
    <source>
        <dbReference type="ARBA" id="ARBA00023157"/>
    </source>
</evidence>
<evidence type="ECO:0000256" key="17">
    <source>
        <dbReference type="ARBA" id="ARBA00022825"/>
    </source>
</evidence>
<evidence type="ECO:0000256" key="26">
    <source>
        <dbReference type="PIRSR" id="PIRSR001155-1"/>
    </source>
</evidence>
<dbReference type="GO" id="GO:0009986">
    <property type="term" value="C:cell surface"/>
    <property type="evidence" value="ECO:0007669"/>
    <property type="project" value="UniProtKB-SubCell"/>
</dbReference>
<evidence type="ECO:0000256" key="2">
    <source>
        <dbReference type="ARBA" id="ARBA00004241"/>
    </source>
</evidence>
<evidence type="ECO:0000256" key="3">
    <source>
        <dbReference type="ARBA" id="ARBA00004613"/>
    </source>
</evidence>
<evidence type="ECO:0000256" key="30">
    <source>
        <dbReference type="PROSITE-ProRule" id="PRU00059"/>
    </source>
</evidence>
<evidence type="ECO:0000256" key="16">
    <source>
        <dbReference type="ARBA" id="ARBA00022813"/>
    </source>
</evidence>
<evidence type="ECO:0000259" key="33">
    <source>
        <dbReference type="PROSITE" id="PS50240"/>
    </source>
</evidence>
<dbReference type="CDD" id="cd00190">
    <property type="entry name" value="Tryp_SPc"/>
    <property type="match status" value="1"/>
</dbReference>
<keyword evidence="21 27" id="KW-1015">Disulfide bond</keyword>
<dbReference type="SUPFAM" id="SSF57184">
    <property type="entry name" value="Growth factor receptor domain"/>
    <property type="match status" value="1"/>
</dbReference>
<evidence type="ECO:0000256" key="29">
    <source>
        <dbReference type="PIRSR" id="PIRSR001155-4"/>
    </source>
</evidence>
<feature type="binding site" evidence="29">
    <location>
        <position position="254"/>
    </location>
    <ligand>
        <name>Ca(2+)</name>
        <dbReference type="ChEBI" id="CHEBI:29108"/>
        <label>1</label>
    </ligand>
</feature>
<feature type="disulfide bond" evidence="27">
    <location>
        <begin position="470"/>
        <end position="503"/>
    </location>
</feature>
<dbReference type="SMART" id="SM00020">
    <property type="entry name" value="Tryp_SPc"/>
    <property type="match status" value="1"/>
</dbReference>
<feature type="disulfide bond" evidence="27">
    <location>
        <begin position="382"/>
        <end position="400"/>
    </location>
</feature>
<feature type="binding site" evidence="29">
    <location>
        <position position="303"/>
    </location>
    <ligand>
        <name>Ca(2+)</name>
        <dbReference type="ChEBI" id="CHEBI:29108"/>
        <label>2</label>
    </ligand>
</feature>
<evidence type="ECO:0000256" key="22">
    <source>
        <dbReference type="ARBA" id="ARBA00023180"/>
    </source>
</evidence>
<dbReference type="Gene3D" id="2.10.25.10">
    <property type="entry name" value="Laminin"/>
    <property type="match status" value="1"/>
</dbReference>
<evidence type="ECO:0000256" key="25">
    <source>
        <dbReference type="ARBA" id="ARBA00093536"/>
    </source>
</evidence>
<keyword evidence="9" id="KW-0399">Innate immunity</keyword>
<feature type="domain" description="Peptidase S1" evidence="33">
    <location>
        <begin position="597"/>
        <end position="849"/>
    </location>
</feature>
<feature type="disulfide bond" evidence="27 30">
    <location>
        <begin position="325"/>
        <end position="352"/>
    </location>
</feature>
<dbReference type="AlphaFoldDB" id="A0AAD1TAS3"/>
<dbReference type="CDD" id="cd19464">
    <property type="entry name" value="CRBP3"/>
    <property type="match status" value="1"/>
</dbReference>
<dbReference type="PANTHER" id="PTHR24255:SF25">
    <property type="entry name" value="COMPLEMENT C1R SUBCOMPONENT"/>
    <property type="match status" value="1"/>
</dbReference>
<dbReference type="InterPro" id="IPR009030">
    <property type="entry name" value="Growth_fac_rcpt_cys_sf"/>
</dbReference>
<dbReference type="InterPro" id="IPR001314">
    <property type="entry name" value="Peptidase_S1A"/>
</dbReference>
<dbReference type="InterPro" id="IPR033116">
    <property type="entry name" value="TRYPSIN_SER"/>
</dbReference>
<feature type="disulfide bond" evidence="27">
    <location>
        <begin position="293"/>
        <end position="306"/>
    </location>
</feature>
<feature type="binding site" evidence="29">
    <location>
        <position position="385"/>
    </location>
    <ligand>
        <name>Ca(2+)</name>
        <dbReference type="ChEBI" id="CHEBI:29108"/>
        <label>3</label>
    </ligand>
</feature>
<keyword evidence="20" id="KW-0180">Complement pathway</keyword>
<keyword evidence="13" id="KW-0732">Signal</keyword>
<dbReference type="EMBL" id="OW240922">
    <property type="protein sequence ID" value="CAH2322637.1"/>
    <property type="molecule type" value="Genomic_DNA"/>
</dbReference>
<dbReference type="GO" id="GO:0072562">
    <property type="term" value="C:blood microparticle"/>
    <property type="evidence" value="ECO:0007669"/>
    <property type="project" value="TreeGrafter"/>
</dbReference>
<feature type="binding site" evidence="29">
    <location>
        <position position="209"/>
    </location>
    <ligand>
        <name>Ca(2+)</name>
        <dbReference type="ChEBI" id="CHEBI:29108"/>
        <label>1</label>
    </ligand>
</feature>
<dbReference type="InterPro" id="IPR000859">
    <property type="entry name" value="CUB_dom"/>
</dbReference>
<dbReference type="Pfam" id="PF00431">
    <property type="entry name" value="CUB"/>
    <property type="match status" value="2"/>
</dbReference>
<evidence type="ECO:0000256" key="27">
    <source>
        <dbReference type="PIRSR" id="PIRSR001155-2"/>
    </source>
</evidence>
<evidence type="ECO:0000256" key="28">
    <source>
        <dbReference type="PIRSR" id="PIRSR001155-3"/>
    </source>
</evidence>
<dbReference type="PROSITE" id="PS00135">
    <property type="entry name" value="TRYPSIN_SER"/>
    <property type="match status" value="1"/>
</dbReference>
<feature type="binding site" evidence="29">
    <location>
        <position position="252"/>
    </location>
    <ligand>
        <name>Ca(2+)</name>
        <dbReference type="ChEBI" id="CHEBI:29108"/>
        <label>1</label>
    </ligand>
</feature>
<feature type="disulfide bond" evidence="27">
    <location>
        <begin position="441"/>
        <end position="490"/>
    </location>
</feature>
<feature type="binding site" evidence="29">
    <location>
        <position position="275"/>
    </location>
    <ligand>
        <name>Ca(2+)</name>
        <dbReference type="ChEBI" id="CHEBI:29108"/>
        <label>2</label>
    </ligand>
</feature>
<feature type="active site" description="Charge relay system" evidence="26">
    <location>
        <position position="635"/>
    </location>
</feature>
<dbReference type="FunFam" id="2.60.120.290:FF:000006">
    <property type="entry name" value="Mannan-binding lectin serine protease 1"/>
    <property type="match status" value="1"/>
</dbReference>
<dbReference type="FunFam" id="2.10.25.10:FF:000059">
    <property type="entry name" value="Mannan-binding lectin serine protease 1"/>
    <property type="match status" value="1"/>
</dbReference>
<dbReference type="InterPro" id="IPR001881">
    <property type="entry name" value="EGF-like_Ca-bd_dom"/>
</dbReference>
<dbReference type="FunFam" id="2.10.70.10:FF:000016">
    <property type="entry name" value="Mannan-binding lectin serine protease 1"/>
    <property type="match status" value="1"/>
</dbReference>
<accession>A0AAD1TAS3</accession>
<feature type="disulfide bond" evidence="27">
    <location>
        <begin position="799"/>
        <end position="827"/>
    </location>
</feature>
<dbReference type="FunFam" id="2.40.10.10:FF:000054">
    <property type="entry name" value="Complement C1r subcomponent"/>
    <property type="match status" value="1"/>
</dbReference>
<name>A0AAD1TAS3_PELCU</name>
<feature type="modified residue" description="Phosphoserine; by CK2" evidence="28">
    <location>
        <position position="338"/>
    </location>
</feature>
<feature type="binding site" evidence="29">
    <location>
        <position position="278"/>
    </location>
    <ligand>
        <name>Ca(2+)</name>
        <dbReference type="ChEBI" id="CHEBI:29108"/>
        <label>2</label>
    </ligand>
</feature>
<evidence type="ECO:0000256" key="5">
    <source>
        <dbReference type="ARBA" id="ARBA00011907"/>
    </source>
</evidence>
<dbReference type="FunFam" id="2.60.120.290:FF:000012">
    <property type="entry name" value="mannan-binding lectin serine protease 1 isoform X1"/>
    <property type="match status" value="1"/>
</dbReference>
<keyword evidence="17" id="KW-0720">Serine protease</keyword>
<dbReference type="GO" id="GO:0031638">
    <property type="term" value="P:zymogen activation"/>
    <property type="evidence" value="ECO:0007669"/>
    <property type="project" value="TreeGrafter"/>
</dbReference>
<evidence type="ECO:0000259" key="34">
    <source>
        <dbReference type="PROSITE" id="PS50923"/>
    </source>
</evidence>
<feature type="disulfide bond" evidence="27">
    <location>
        <begin position="308"/>
        <end position="321"/>
    </location>
</feature>
<keyword evidence="18 29" id="KW-0106">Calcium</keyword>
<dbReference type="GO" id="GO:0005509">
    <property type="term" value="F:calcium ion binding"/>
    <property type="evidence" value="ECO:0007669"/>
    <property type="project" value="InterPro"/>
</dbReference>
<evidence type="ECO:0000256" key="11">
    <source>
        <dbReference type="ARBA" id="ARBA00022670"/>
    </source>
</evidence>
<evidence type="ECO:0000256" key="31">
    <source>
        <dbReference type="PROSITE-ProRule" id="PRU00302"/>
    </source>
</evidence>
<evidence type="ECO:0000256" key="12">
    <source>
        <dbReference type="ARBA" id="ARBA00022723"/>
    </source>
</evidence>
<reference evidence="35" key="1">
    <citation type="submission" date="2022-03" db="EMBL/GenBank/DDBJ databases">
        <authorList>
            <person name="Alioto T."/>
            <person name="Alioto T."/>
            <person name="Gomez Garrido J."/>
        </authorList>
    </citation>
    <scope>NUCLEOTIDE SEQUENCE</scope>
</reference>
<evidence type="ECO:0000256" key="19">
    <source>
        <dbReference type="ARBA" id="ARBA00022859"/>
    </source>
</evidence>
<dbReference type="Gene3D" id="2.60.120.290">
    <property type="entry name" value="Spermadhesin, CUB domain"/>
    <property type="match status" value="2"/>
</dbReference>
<gene>
    <name evidence="35" type="ORF">PECUL_23A037489</name>
</gene>
<dbReference type="Pfam" id="PF00061">
    <property type="entry name" value="Lipocalin"/>
    <property type="match status" value="1"/>
</dbReference>
<proteinExistence type="inferred from homology"/>
<keyword evidence="15" id="KW-0378">Hydrolase</keyword>
<feature type="active site" description="Charge relay system" evidence="26">
    <location>
        <position position="693"/>
    </location>
</feature>
<keyword evidence="8 28" id="KW-0597">Phosphoprotein</keyword>
<evidence type="ECO:0000259" key="32">
    <source>
        <dbReference type="PROSITE" id="PS01180"/>
    </source>
</evidence>
<evidence type="ECO:0000256" key="14">
    <source>
        <dbReference type="ARBA" id="ARBA00022737"/>
    </source>
</evidence>
<dbReference type="InterPro" id="IPR000742">
    <property type="entry name" value="EGF"/>
</dbReference>
<comment type="subunit">
    <text evidence="25">Core component of the complement C1 complex, a calcium-dependent complex composed of 1 molecule of the C1Q subcomplex, 2 molecules of C1R and 2 molecules of C1S. The C1Q subcomplex is composed 18 subunits: 3 chains of C1QA, C1QB, and C1QC trimerize to form 6 collagen-like triple helices connected to six globular ligand-recognition modules. Within the C1 complex, C1R is a dimer of identical chains, each of which is activated by cleavage into two chains, heavy and light, connected by disulfide bonds.</text>
</comment>
<dbReference type="Pfam" id="PF00084">
    <property type="entry name" value="Sushi"/>
    <property type="match status" value="1"/>
</dbReference>
<dbReference type="Proteomes" id="UP001295444">
    <property type="component" value="Chromosome 11"/>
</dbReference>
<dbReference type="PROSITE" id="PS50923">
    <property type="entry name" value="SUSHI"/>
    <property type="match status" value="2"/>
</dbReference>
<feature type="binding site" evidence="29">
    <location>
        <position position="422"/>
    </location>
    <ligand>
        <name>Ca(2+)</name>
        <dbReference type="ChEBI" id="CHEBI:29108"/>
        <label>3</label>
    </ligand>
</feature>
<dbReference type="PROSITE" id="PS01180">
    <property type="entry name" value="CUB"/>
    <property type="match status" value="2"/>
</dbReference>
<dbReference type="PANTHER" id="PTHR24255">
    <property type="entry name" value="COMPLEMENT COMPONENT 1, S SUBCOMPONENT-RELATED"/>
    <property type="match status" value="1"/>
</dbReference>
<evidence type="ECO:0000256" key="20">
    <source>
        <dbReference type="ARBA" id="ARBA00022875"/>
    </source>
</evidence>
<dbReference type="InterPro" id="IPR035976">
    <property type="entry name" value="Sushi/SCR/CCP_sf"/>
</dbReference>
<dbReference type="PROSITE" id="PS50240">
    <property type="entry name" value="TRYPSIN_DOM"/>
    <property type="match status" value="1"/>
</dbReference>
<keyword evidence="10 31" id="KW-0768">Sushi</keyword>
<dbReference type="EC" id="3.4.21.41" evidence="5"/>
<keyword evidence="12 29" id="KW-0479">Metal-binding</keyword>
<dbReference type="InterPro" id="IPR018097">
    <property type="entry name" value="EGF_Ca-bd_CS"/>
</dbReference>
<dbReference type="Gene3D" id="2.10.70.10">
    <property type="entry name" value="Complement Module, domain 1"/>
    <property type="match status" value="2"/>
</dbReference>
<evidence type="ECO:0000256" key="18">
    <source>
        <dbReference type="ARBA" id="ARBA00022837"/>
    </source>
</evidence>
<evidence type="ECO:0000256" key="7">
    <source>
        <dbReference type="ARBA" id="ARBA00022536"/>
    </source>
</evidence>
<feature type="binding site" evidence="29">
    <location>
        <position position="299"/>
    </location>
    <ligand>
        <name>Ca(2+)</name>
        <dbReference type="ChEBI" id="CHEBI:29108"/>
        <label>2</label>
    </ligand>
</feature>
<evidence type="ECO:0000256" key="9">
    <source>
        <dbReference type="ARBA" id="ARBA00022588"/>
    </source>
</evidence>
<comment type="function">
    <text evidence="24">Serine protease component of the complement C1 complex, a multiprotein complex that initiates the classical pathway of the complement system, a cascade of proteins that leads to phagocytosis and breakdown of pathogens and signaling that strengthens the adaptive immune system. C1R catalyzes the first enzymatic step in the classical complement pathway: it is activated by the C1Q subcomplex of the C1 complex, which associates with IgG or IgM immunoglobulins complexed with antigens to form antigen-antibody complexes on the surface of pathogens. Immunoglobulin-binding promotes the autocatalytic cleavage and activation of C1R. Activated C1R then cleaves and activates C1S, the second protease of the classical complement pathway. It is unclear if C1R activates C1S within single, strained C1 complexes or between neighboring C1 complexes on surfaces.</text>
</comment>
<dbReference type="InterPro" id="IPR035914">
    <property type="entry name" value="Sperma_CUB_dom_sf"/>
</dbReference>
<evidence type="ECO:0000313" key="35">
    <source>
        <dbReference type="EMBL" id="CAH2322637.1"/>
    </source>
</evidence>
<dbReference type="SMART" id="SM00042">
    <property type="entry name" value="CUB"/>
    <property type="match status" value="2"/>
</dbReference>
<dbReference type="InterPro" id="IPR000436">
    <property type="entry name" value="Sushi_SCR_CCP_dom"/>
</dbReference>
<keyword evidence="14" id="KW-0677">Repeat</keyword>
<dbReference type="CDD" id="cd00041">
    <property type="entry name" value="CUB"/>
    <property type="match status" value="2"/>
</dbReference>
<comment type="subcellular location">
    <subcellularLocation>
        <location evidence="2">Cell surface</location>
    </subcellularLocation>
    <subcellularLocation>
        <location evidence="3">Secreted</location>
    </subcellularLocation>
</comment>
<evidence type="ECO:0000256" key="24">
    <source>
        <dbReference type="ARBA" id="ARBA00093383"/>
    </source>
</evidence>
<dbReference type="Gene3D" id="2.40.128.20">
    <property type="match status" value="1"/>
</dbReference>
<keyword evidence="36" id="KW-1185">Reference proteome</keyword>
<sequence length="853" mass="97160">MTDLNGRYALVSQENMEEYLKAININIALRKIVLLLRPEKEFVVDGNHMIIRTLSTFRNYIMDFTLGEEFEEDLSVIDGRTCKTTVFWEKEKLVCVQKGEVPNRGWKQWIDGDLLHVELTARDVLSKQTFQPLAAVGDTMYRWVFLLFGFATCSTNRKPLYGIITSPNYPKPYPNNNKTTWDIAVPDGYKISLNFLTFVIEPSENCHYDYVKVFDDKRELGTFCGHPQFRSHPGQRHFLSQRNQMRIEFKSDFSNDENDSDDPYSGFQAYYRAIDRNECSQSDDNSVTWTSPCEHHCHNFMGGYFCSCMRGYKLQSDQRSCKVECSNELYTEESGFISSPGYPKPYPGDLQCNYSIRLEKGLVISLKFHDIFEIDHHPRVHCPYDTLKILAGEKLVDNYCGRRSPGTVKTGSNSIDIVFETDDSGDSKGWKLWYSAEPIQCPNPVPLDSFTIITPKQNEYRMRDYIVVSCQTGYKLMEGDVEHRGYTMLCQRDGTWHRPMPQCEIVSCKEPEILRNGQLVFLTSPNKWTYLSVFEYSCDAPFYSMLTATGSDSGRSAKFTCSAQRKWTDENGGDQPPRCIPVCGKQWVPPDKPYSRIIGGDSAKIGNFPWQVLLNRNGRSGGAVIGEHWVLTAAHVLWDKKASSSSNILNKDPSSINLFLGGVSVDEQIMQGSYAIADYHFHPDYNPENYDNDIALIRLEYPLVMNLNVSPICLPEKNDFLLYEDNRKGYASGYGDTGKNKIADTLQYVTLPVGKRTSCHDYLKRKKKEVMKIDKSKEILFSENMFCAGYQESGMGDSCQGDSGGAYVTDINETWVATGLVSWGISCSRGYGFYTKVINYVDWILGYTGKLAV</sequence>
<comment type="PTM">
    <text evidence="28">The iron and 2-oxoglutarate dependent 3-hydroxylation of aspartate and asparagine is (R) stereospecific within EGF domains.</text>
</comment>
<feature type="modified residue" description="(3R)-3-hydroxyasparagine" evidence="28">
    <location>
        <position position="299"/>
    </location>
</feature>
<dbReference type="Pfam" id="PF14670">
    <property type="entry name" value="FXa_inhibition"/>
    <property type="match status" value="1"/>
</dbReference>
<dbReference type="GO" id="GO:0006958">
    <property type="term" value="P:complement activation, classical pathway"/>
    <property type="evidence" value="ECO:0007669"/>
    <property type="project" value="UniProtKB-KW"/>
</dbReference>
<feature type="disulfide bond" evidence="27">
    <location>
        <begin position="538"/>
        <end position="579"/>
    </location>
</feature>
<dbReference type="SMART" id="SM00179">
    <property type="entry name" value="EGF_CA"/>
    <property type="match status" value="1"/>
</dbReference>
<keyword evidence="16" id="KW-0068">Autocatalytic cleavage</keyword>
<feature type="binding site" evidence="29">
    <location>
        <position position="201"/>
    </location>
    <ligand>
        <name>Ca(2+)</name>
        <dbReference type="ChEBI" id="CHEBI:29108"/>
        <label>1</label>
    </ligand>
</feature>
<protein>
    <recommendedName>
        <fullName evidence="5">complement subcomponent C1r</fullName>
        <ecNumber evidence="5">3.4.21.41</ecNumber>
    </recommendedName>
</protein>
<evidence type="ECO:0000256" key="4">
    <source>
        <dbReference type="ARBA" id="ARBA00008390"/>
    </source>
</evidence>
<feature type="disulfide bond" evidence="27">
    <location>
        <begin position="279"/>
        <end position="297"/>
    </location>
</feature>
<evidence type="ECO:0000256" key="13">
    <source>
        <dbReference type="ARBA" id="ARBA00022729"/>
    </source>
</evidence>
<dbReference type="CDD" id="cd00033">
    <property type="entry name" value="CCP"/>
    <property type="match status" value="1"/>
</dbReference>
<feature type="binding site" evidence="29">
    <location>
        <position position="424"/>
    </location>
    <ligand>
        <name>Ca(2+)</name>
        <dbReference type="ChEBI" id="CHEBI:29108"/>
        <label>3</label>
    </ligand>
</feature>
<comment type="similarity">
    <text evidence="4">Belongs to the calycin superfamily. Fatty-acid binding protein (FABP) family.</text>
</comment>
<keyword evidence="7" id="KW-0245">EGF-like domain</keyword>
<evidence type="ECO:0000256" key="1">
    <source>
        <dbReference type="ARBA" id="ARBA00001057"/>
    </source>
</evidence>
<feature type="domain" description="CUB" evidence="32">
    <location>
        <begin position="153"/>
        <end position="274"/>
    </location>
</feature>
<evidence type="ECO:0000256" key="15">
    <source>
        <dbReference type="ARBA" id="ARBA00022801"/>
    </source>
</evidence>
<keyword evidence="6" id="KW-0964">Secreted</keyword>
<feature type="domain" description="CUB" evidence="32">
    <location>
        <begin position="325"/>
        <end position="437"/>
    </location>
</feature>
<keyword evidence="19" id="KW-0391">Immunity</keyword>
<dbReference type="InterPro" id="IPR043504">
    <property type="entry name" value="Peptidase_S1_PA_chymotrypsin"/>
</dbReference>
<dbReference type="InterPro" id="IPR009003">
    <property type="entry name" value="Peptidase_S1_PA"/>
</dbReference>
<evidence type="ECO:0000313" key="36">
    <source>
        <dbReference type="Proteomes" id="UP001295444"/>
    </source>
</evidence>
<dbReference type="PROSITE" id="PS01187">
    <property type="entry name" value="EGF_CA"/>
    <property type="match status" value="1"/>
</dbReference>
<comment type="catalytic activity">
    <reaction evidence="1">
        <text>Selective cleavage of Lys(or Arg)-|-Ile bond in complement subcomponent C1s to form the active form of C1s (EC 3.4.21.42).</text>
        <dbReference type="EC" id="3.4.21.41"/>
    </reaction>
</comment>
<feature type="disulfide bond" description="Interchain (between heavy and light chains)" evidence="27">
    <location>
        <begin position="583"/>
        <end position="713"/>
    </location>
</feature>
<dbReference type="SUPFAM" id="SSF50814">
    <property type="entry name" value="Lipocalins"/>
    <property type="match status" value="1"/>
</dbReference>
<dbReference type="CDD" id="cd00054">
    <property type="entry name" value="EGF_CA"/>
    <property type="match status" value="1"/>
</dbReference>
<feature type="active site" description="Charge relay system" evidence="26">
    <location>
        <position position="803"/>
    </location>
</feature>
<dbReference type="PIRSF" id="PIRSF001155">
    <property type="entry name" value="C1r_C1s_MASP"/>
    <property type="match status" value="1"/>
</dbReference>
<feature type="domain" description="Sushi" evidence="34">
    <location>
        <begin position="506"/>
        <end position="581"/>
    </location>
</feature>
<dbReference type="Pfam" id="PF00089">
    <property type="entry name" value="Trypsin"/>
    <property type="match status" value="1"/>
</dbReference>
<dbReference type="InterPro" id="IPR001254">
    <property type="entry name" value="Trypsin_dom"/>
</dbReference>
<dbReference type="Gene3D" id="2.40.10.10">
    <property type="entry name" value="Trypsin-like serine proteases"/>
    <property type="match status" value="3"/>
</dbReference>
<keyword evidence="23 28" id="KW-0379">Hydroxylation</keyword>
<organism evidence="35 36">
    <name type="scientific">Pelobates cultripes</name>
    <name type="common">Western spadefoot toad</name>
    <dbReference type="NCBI Taxonomy" id="61616"/>
    <lineage>
        <taxon>Eukaryota</taxon>
        <taxon>Metazoa</taxon>
        <taxon>Chordata</taxon>
        <taxon>Craniata</taxon>
        <taxon>Vertebrata</taxon>
        <taxon>Euteleostomi</taxon>
        <taxon>Amphibia</taxon>
        <taxon>Batrachia</taxon>
        <taxon>Anura</taxon>
        <taxon>Pelobatoidea</taxon>
        <taxon>Pelobatidae</taxon>
        <taxon>Pelobates</taxon>
    </lineage>
</organism>
<feature type="disulfide bond" evidence="27">
    <location>
        <begin position="508"/>
        <end position="561"/>
    </location>
</feature>
<dbReference type="SUPFAM" id="SSF49854">
    <property type="entry name" value="Spermadhesin, CUB domain"/>
    <property type="match status" value="2"/>
</dbReference>
<feature type="domain" description="Sushi" evidence="34">
    <location>
        <begin position="439"/>
        <end position="505"/>
    </location>
</feature>
<dbReference type="InterPro" id="IPR012674">
    <property type="entry name" value="Calycin"/>
</dbReference>
<dbReference type="InterPro" id="IPR000566">
    <property type="entry name" value="Lipocln_cytosolic_FA-bd_dom"/>
</dbReference>
<comment type="caution">
    <text evidence="31">Lacks conserved residue(s) required for the propagation of feature annotation.</text>
</comment>
<dbReference type="PRINTS" id="PR00722">
    <property type="entry name" value="CHYMOTRYPSIN"/>
</dbReference>
<dbReference type="SMART" id="SM00181">
    <property type="entry name" value="EGF"/>
    <property type="match status" value="1"/>
</dbReference>
<feature type="disulfide bond" evidence="27">
    <location>
        <begin position="206"/>
        <end position="224"/>
    </location>
</feature>
<dbReference type="InterPro" id="IPR024175">
    <property type="entry name" value="Pept_S1A_C1r/C1S/mannan-bd"/>
</dbReference>
<keyword evidence="11" id="KW-0645">Protease</keyword>
<dbReference type="FunFam" id="2.40.128.20:FF:000001">
    <property type="entry name" value="Fatty acid-binding protein, adipocyte"/>
    <property type="match status" value="1"/>
</dbReference>